<dbReference type="SUPFAM" id="SSF52540">
    <property type="entry name" value="P-loop containing nucleoside triphosphate hydrolases"/>
    <property type="match status" value="2"/>
</dbReference>
<feature type="transmembrane region" description="Helical" evidence="12">
    <location>
        <begin position="335"/>
        <end position="356"/>
    </location>
</feature>
<keyword evidence="6" id="KW-0547">Nucleotide-binding</keyword>
<dbReference type="GO" id="GO:0005319">
    <property type="term" value="F:lipid transporter activity"/>
    <property type="evidence" value="ECO:0007669"/>
    <property type="project" value="TreeGrafter"/>
</dbReference>
<dbReference type="CDD" id="cd03263">
    <property type="entry name" value="ABC_subfamily_A"/>
    <property type="match status" value="2"/>
</dbReference>
<feature type="transmembrane region" description="Helical" evidence="12">
    <location>
        <begin position="244"/>
        <end position="266"/>
    </location>
</feature>
<feature type="transmembrane region" description="Helical" evidence="12">
    <location>
        <begin position="307"/>
        <end position="329"/>
    </location>
</feature>
<evidence type="ECO:0000256" key="5">
    <source>
        <dbReference type="ARBA" id="ARBA00022737"/>
    </source>
</evidence>
<evidence type="ECO:0000256" key="11">
    <source>
        <dbReference type="SAM" id="MobiDB-lite"/>
    </source>
</evidence>
<dbReference type="Gene3D" id="3.40.50.300">
    <property type="entry name" value="P-loop containing nucleotide triphosphate hydrolases"/>
    <property type="match status" value="2"/>
</dbReference>
<feature type="transmembrane region" description="Helical" evidence="12">
    <location>
        <begin position="1131"/>
        <end position="1152"/>
    </location>
</feature>
<evidence type="ECO:0000256" key="1">
    <source>
        <dbReference type="ARBA" id="ARBA00004141"/>
    </source>
</evidence>
<feature type="domain" description="ABC transporter" evidence="13">
    <location>
        <begin position="459"/>
        <end position="695"/>
    </location>
</feature>
<keyword evidence="9 12" id="KW-1133">Transmembrane helix</keyword>
<keyword evidence="3" id="KW-0813">Transport</keyword>
<accession>A0A452THW4</accession>
<evidence type="ECO:0000256" key="8">
    <source>
        <dbReference type="ARBA" id="ARBA00022967"/>
    </source>
</evidence>
<sequence>MSKRHINVGQQTWALLCKNFLKKWRMKRETFLEWFFTFLLVLFAYRLSSNLHQVNDFPQLPAMNLGRVDNFNDSNYVIAFAPESKTTQEIMNKAASAPFMKGRTIMGWPDEKSMDDLDLNYSIDAVKVIFNDTFSYHLKFFWGGRIPKMKEHRDHSGNFPTKRAHVIAEITTNHSVMEELMSITGINMKILPFVAQAGVATDFFIFFCIISFSAFIYYVSVNVTQERQYIKSLMMMMGLRESAFWLSWGLMYAGFIFIVATLMALIVKSAQVVVLTGFVVVFTLFLLYGLSLITLAFLMSVLIKKPFLTGLVVFLLTVFWGSLGFTALYRHLPAFLEWTLCLLSPFAFTAGMAQLIHLDFDVNSNIHLDSSDNPYLIIATLFMLVFDALLYLALTLYFDNILPTEYGHRRSPWFFMKSSFWFQHQRADHVTLENETDSDSSPNDSFEPVSPEFHGKEAIRIRNLKKEYRKGNHEKVEALKGLVFDIYEGQITALLGHSGAGKTTLLNILSGLSVPTSGSVTIYNHSLSEMADFETISKLTGVCPQSNVQFGFLTVKENLRLFAKIKGIQPHEVEREVQQVLRDLEMENIQDILAQNLSGGQKRKLTFGIAILGDPQVLLLDEPTAGSDPLSRHRVWNLLKERKSDRVILFSTQFMDEADILADRKVFISNGRLKCAGSSLFLKKKWGIGYHLSLHLNEMCDPDSITSLVKQHIPDAKLTAQSEEKLVYILPLERTNKFPDLYRDLDRCSNQGIENYGVSMTTLNEVFLKLEGKSAIDESDAGIWGELQSNRTKDTGSLVELEQVLSSFKETRKSISGMALWRQQLCAIAKVRFLKLKNEKKTLLTILLLFGISFCPQLLEHLFYELYQKSYSWGLTPNMYFLSPGQPPQAPLTHLLVINKTGSSIDNFIHSLRQQNIALEVDAFGTRSGPNEPSYNGAITVSGNDKDHRFSIACNTKRLNCFPVLMDIISNGLLGIFNSSEHIQTDRSTYFEHGYLSNAFFWIPVAACFAPYIAMGSIGDYKRKAHSQLRISGLYPSAYWFGQALVDIPLYFLILLLMQIMDYVFSPDEIIFIIQNLLILCSIGYISSLVFLTYVISFIFRNGRKNSGIWSFFFLIITIFSIVAADLNEYGFLGLFLCTILIPPFALIGSLFIFSEVSNFTPPYLHFCIFVFALRCLEVNFRKKSMRKDPVFRLRKFKYNFIPIVTYLSLQKPVIIASCLRKEYAGKKRKCFAKRKKKVAIRNVSFCVKKGEVIGLLGHNGAGKSTTIKMITGDTNPTAGQVILKGNSEGDSLGFLGYCPQENVLWPNLSVREHLEVFAAIKGLKKGDATVTITQLAEALKLQDQLKLPVKVLSEGIKRKVRGGSVILGNPSVVLLDEPSTGMDPEGQQQMWQAIRATFKDTERGALLTTHYMAEAEAVCDRVAIMVSGRLRCIGSIQHLKSKFGKDYLLEMKVKTPTQVEPLHCEILSLFPQAARQERYSSLMVYKLPVEDVRPLSQAFFKLEIGKSDCLDVTSFLLSCPSQVFLELSEEQELDDFDEELDPSVRWKLLPQEDS</sequence>
<dbReference type="InterPro" id="IPR013525">
    <property type="entry name" value="ABC2_TM"/>
</dbReference>
<evidence type="ECO:0000256" key="10">
    <source>
        <dbReference type="ARBA" id="ARBA00023136"/>
    </source>
</evidence>
<dbReference type="PANTHER" id="PTHR19229">
    <property type="entry name" value="ATP-BINDING CASSETTE TRANSPORTER SUBFAMILY A ABCA"/>
    <property type="match status" value="1"/>
</dbReference>
<comment type="subcellular location">
    <subcellularLocation>
        <location evidence="1">Membrane</location>
        <topology evidence="1">Multi-pass membrane protein</topology>
    </subcellularLocation>
</comment>
<evidence type="ECO:0000256" key="9">
    <source>
        <dbReference type="ARBA" id="ARBA00022989"/>
    </source>
</evidence>
<reference evidence="14" key="1">
    <citation type="submission" date="2019-03" db="UniProtKB">
        <authorList>
            <consortium name="Ensembl"/>
        </authorList>
    </citation>
    <scope>IDENTIFICATION</scope>
</reference>
<keyword evidence="4 12" id="KW-0812">Transmembrane</keyword>
<evidence type="ECO:0000313" key="14">
    <source>
        <dbReference type="Ensembl" id="ENSUMAP00000007734"/>
    </source>
</evidence>
<proteinExistence type="inferred from homology"/>
<dbReference type="GeneTree" id="ENSGT00940000162444"/>
<evidence type="ECO:0000256" key="12">
    <source>
        <dbReference type="SAM" id="Phobius"/>
    </source>
</evidence>
<dbReference type="InterPro" id="IPR026082">
    <property type="entry name" value="ABCA"/>
</dbReference>
<dbReference type="GO" id="GO:0005524">
    <property type="term" value="F:ATP binding"/>
    <property type="evidence" value="ECO:0007669"/>
    <property type="project" value="UniProtKB-KW"/>
</dbReference>
<dbReference type="PROSITE" id="PS00211">
    <property type="entry name" value="ABC_TRANSPORTER_1"/>
    <property type="match status" value="1"/>
</dbReference>
<feature type="transmembrane region" description="Helical" evidence="12">
    <location>
        <begin position="842"/>
        <end position="859"/>
    </location>
</feature>
<dbReference type="PANTHER" id="PTHR19229:SF274">
    <property type="entry name" value="ABC-TYPE ORGANIC ANION TRANSPORTER ABCA8"/>
    <property type="match status" value="1"/>
</dbReference>
<name>A0A452THW4_URSMA</name>
<feature type="region of interest" description="Disordered" evidence="11">
    <location>
        <begin position="432"/>
        <end position="451"/>
    </location>
</feature>
<keyword evidence="7" id="KW-0067">ATP-binding</keyword>
<evidence type="ECO:0000259" key="13">
    <source>
        <dbReference type="PROSITE" id="PS50893"/>
    </source>
</evidence>
<evidence type="ECO:0000256" key="2">
    <source>
        <dbReference type="ARBA" id="ARBA00008869"/>
    </source>
</evidence>
<dbReference type="GO" id="GO:0140359">
    <property type="term" value="F:ABC-type transporter activity"/>
    <property type="evidence" value="ECO:0007669"/>
    <property type="project" value="InterPro"/>
</dbReference>
<keyword evidence="5" id="KW-0677">Repeat</keyword>
<protein>
    <submittedName>
        <fullName evidence="14">ATP binding cassette subfamily A member 9</fullName>
    </submittedName>
</protein>
<evidence type="ECO:0000256" key="7">
    <source>
        <dbReference type="ARBA" id="ARBA00022840"/>
    </source>
</evidence>
<feature type="transmembrane region" description="Helical" evidence="12">
    <location>
        <begin position="203"/>
        <end position="223"/>
    </location>
</feature>
<dbReference type="GO" id="GO:0005886">
    <property type="term" value="C:plasma membrane"/>
    <property type="evidence" value="ECO:0007669"/>
    <property type="project" value="UniProtKB-ARBA"/>
</dbReference>
<dbReference type="FunFam" id="3.40.50.300:FF:000335">
    <property type="entry name" value="ATP binding cassette subfamily A member 5"/>
    <property type="match status" value="1"/>
</dbReference>
<feature type="transmembrane region" description="Helical" evidence="12">
    <location>
        <begin position="1038"/>
        <end position="1058"/>
    </location>
</feature>
<feature type="transmembrane region" description="Helical" evidence="12">
    <location>
        <begin position="1070"/>
        <end position="1096"/>
    </location>
</feature>
<dbReference type="InterPro" id="IPR003593">
    <property type="entry name" value="AAA+_ATPase"/>
</dbReference>
<dbReference type="InterPro" id="IPR017871">
    <property type="entry name" value="ABC_transporter-like_CS"/>
</dbReference>
<feature type="transmembrane region" description="Helical" evidence="12">
    <location>
        <begin position="1164"/>
        <end position="1181"/>
    </location>
</feature>
<feature type="transmembrane region" description="Helical" evidence="12">
    <location>
        <begin position="31"/>
        <end position="48"/>
    </location>
</feature>
<organism evidence="14">
    <name type="scientific">Ursus maritimus</name>
    <name type="common">Polar bear</name>
    <name type="synonym">Thalarctos maritimus</name>
    <dbReference type="NCBI Taxonomy" id="29073"/>
    <lineage>
        <taxon>Eukaryota</taxon>
        <taxon>Metazoa</taxon>
        <taxon>Chordata</taxon>
        <taxon>Craniata</taxon>
        <taxon>Vertebrata</taxon>
        <taxon>Euteleostomi</taxon>
        <taxon>Mammalia</taxon>
        <taxon>Eutheria</taxon>
        <taxon>Laurasiatheria</taxon>
        <taxon>Carnivora</taxon>
        <taxon>Caniformia</taxon>
        <taxon>Ursidae</taxon>
        <taxon>Ursus</taxon>
    </lineage>
</organism>
<dbReference type="InterPro" id="IPR027417">
    <property type="entry name" value="P-loop_NTPase"/>
</dbReference>
<feature type="transmembrane region" description="Helical" evidence="12">
    <location>
        <begin position="1108"/>
        <end position="1125"/>
    </location>
</feature>
<dbReference type="SMART" id="SM00382">
    <property type="entry name" value="AAA"/>
    <property type="match status" value="2"/>
</dbReference>
<evidence type="ECO:0000256" key="4">
    <source>
        <dbReference type="ARBA" id="ARBA00022692"/>
    </source>
</evidence>
<feature type="transmembrane region" description="Helical" evidence="12">
    <location>
        <begin position="376"/>
        <end position="398"/>
    </location>
</feature>
<keyword evidence="8" id="KW-1278">Translocase</keyword>
<feature type="transmembrane region" description="Helical" evidence="12">
    <location>
        <begin position="1201"/>
        <end position="1220"/>
    </location>
</feature>
<feature type="transmembrane region" description="Helical" evidence="12">
    <location>
        <begin position="272"/>
        <end position="298"/>
    </location>
</feature>
<dbReference type="Pfam" id="PF12698">
    <property type="entry name" value="ABC2_membrane_3"/>
    <property type="match status" value="1"/>
</dbReference>
<dbReference type="PROSITE" id="PS50893">
    <property type="entry name" value="ABC_TRANSPORTER_2"/>
    <property type="match status" value="2"/>
</dbReference>
<keyword evidence="10 12" id="KW-0472">Membrane</keyword>
<dbReference type="GO" id="GO:0016887">
    <property type="term" value="F:ATP hydrolysis activity"/>
    <property type="evidence" value="ECO:0007669"/>
    <property type="project" value="InterPro"/>
</dbReference>
<feature type="transmembrane region" description="Helical" evidence="12">
    <location>
        <begin position="999"/>
        <end position="1018"/>
    </location>
</feature>
<comment type="similarity">
    <text evidence="2">Belongs to the ABC transporter superfamily. ABCA family.</text>
</comment>
<dbReference type="FunFam" id="3.40.50.300:FF:000436">
    <property type="entry name" value="ATP binding cassette subfamily A member 9"/>
    <property type="match status" value="1"/>
</dbReference>
<gene>
    <name evidence="14" type="primary">ABCA9</name>
</gene>
<evidence type="ECO:0000256" key="3">
    <source>
        <dbReference type="ARBA" id="ARBA00022448"/>
    </source>
</evidence>
<feature type="domain" description="ABC transporter" evidence="13">
    <location>
        <begin position="1220"/>
        <end position="1453"/>
    </location>
</feature>
<dbReference type="Ensembl" id="ENSUMAT00000009265.1">
    <property type="protein sequence ID" value="ENSUMAP00000007734.1"/>
    <property type="gene ID" value="ENSUMAG00000004143.1"/>
</dbReference>
<dbReference type="InterPro" id="IPR003439">
    <property type="entry name" value="ABC_transporter-like_ATP-bd"/>
</dbReference>
<dbReference type="Pfam" id="PF00005">
    <property type="entry name" value="ABC_tran"/>
    <property type="match status" value="2"/>
</dbReference>
<evidence type="ECO:0000256" key="6">
    <source>
        <dbReference type="ARBA" id="ARBA00022741"/>
    </source>
</evidence>